<sequence>MTWPRPTREDHERFCKTEGWRRVRDARGRTGTHHITYELSLPDGRILRTRVSRPADRTDYGRSMWAHVLRDQLDVDEASFWACVRDGTPPYRGVPVPPASALPADLVHLLISKVGLSEAEVAGMTREEAVDRLNRYWTEGG</sequence>
<organism evidence="1 2">
    <name type="scientific">Nocardiopsis aegyptia</name>
    <dbReference type="NCBI Taxonomy" id="220378"/>
    <lineage>
        <taxon>Bacteria</taxon>
        <taxon>Bacillati</taxon>
        <taxon>Actinomycetota</taxon>
        <taxon>Actinomycetes</taxon>
        <taxon>Streptosporangiales</taxon>
        <taxon>Nocardiopsidaceae</taxon>
        <taxon>Nocardiopsis</taxon>
    </lineage>
</organism>
<name>A0A7Z0JCG0_9ACTN</name>
<dbReference type="EMBL" id="JACCFS010000001">
    <property type="protein sequence ID" value="NYJ36917.1"/>
    <property type="molecule type" value="Genomic_DNA"/>
</dbReference>
<proteinExistence type="predicted"/>
<dbReference type="AlphaFoldDB" id="A0A7Z0JCG0"/>
<evidence type="ECO:0000313" key="1">
    <source>
        <dbReference type="EMBL" id="NYJ36917.1"/>
    </source>
</evidence>
<evidence type="ECO:0008006" key="3">
    <source>
        <dbReference type="Google" id="ProtNLM"/>
    </source>
</evidence>
<comment type="caution">
    <text evidence="1">The sequence shown here is derived from an EMBL/GenBank/DDBJ whole genome shotgun (WGS) entry which is preliminary data.</text>
</comment>
<dbReference type="Proteomes" id="UP000572051">
    <property type="component" value="Unassembled WGS sequence"/>
</dbReference>
<reference evidence="1 2" key="1">
    <citation type="submission" date="2020-07" db="EMBL/GenBank/DDBJ databases">
        <title>Sequencing the genomes of 1000 actinobacteria strains.</title>
        <authorList>
            <person name="Klenk H.-P."/>
        </authorList>
    </citation>
    <scope>NUCLEOTIDE SEQUENCE [LARGE SCALE GENOMIC DNA]</scope>
    <source>
        <strain evidence="1 2">DSM 44442</strain>
    </source>
</reference>
<evidence type="ECO:0000313" key="2">
    <source>
        <dbReference type="Proteomes" id="UP000572051"/>
    </source>
</evidence>
<keyword evidence="2" id="KW-1185">Reference proteome</keyword>
<accession>A0A7Z0JCG0</accession>
<dbReference type="RefSeq" id="WP_179827223.1">
    <property type="nucleotide sequence ID" value="NZ_JACCFS010000001.1"/>
</dbReference>
<protein>
    <recommendedName>
        <fullName evidence="3">Cytotoxic translational repressor of toxin-antitoxin stability system</fullName>
    </recommendedName>
</protein>
<gene>
    <name evidence="1" type="ORF">HNR10_004798</name>
</gene>